<dbReference type="SUPFAM" id="SSF46785">
    <property type="entry name" value="Winged helix' DNA-binding domain"/>
    <property type="match status" value="1"/>
</dbReference>
<dbReference type="PANTHER" id="PTHR33204:SF29">
    <property type="entry name" value="TRANSCRIPTIONAL REGULATOR"/>
    <property type="match status" value="1"/>
</dbReference>
<gene>
    <name evidence="5" type="ORF">SAMN05421659_10668</name>
</gene>
<keyword evidence="3" id="KW-0804">Transcription</keyword>
<dbReference type="InterPro" id="IPR011991">
    <property type="entry name" value="ArsR-like_HTH"/>
</dbReference>
<dbReference type="AlphaFoldDB" id="A0A1I0PWP3"/>
<name>A0A1I0PWP3_9FIRM</name>
<dbReference type="GO" id="GO:0003677">
    <property type="term" value="F:DNA binding"/>
    <property type="evidence" value="ECO:0007669"/>
    <property type="project" value="UniProtKB-KW"/>
</dbReference>
<dbReference type="STRING" id="99656.SAMN05421659_10668"/>
<organism evidence="5 6">
    <name type="scientific">[Clostridium] fimetarium</name>
    <dbReference type="NCBI Taxonomy" id="99656"/>
    <lineage>
        <taxon>Bacteria</taxon>
        <taxon>Bacillati</taxon>
        <taxon>Bacillota</taxon>
        <taxon>Clostridia</taxon>
        <taxon>Lachnospirales</taxon>
        <taxon>Lachnospiraceae</taxon>
    </lineage>
</organism>
<dbReference type="InterPro" id="IPR002577">
    <property type="entry name" value="HTH_HxlR"/>
</dbReference>
<keyword evidence="2 5" id="KW-0238">DNA-binding</keyword>
<accession>A0A1I0PWP3</accession>
<reference evidence="5 6" key="1">
    <citation type="submission" date="2016-10" db="EMBL/GenBank/DDBJ databases">
        <authorList>
            <person name="de Groot N.N."/>
        </authorList>
    </citation>
    <scope>NUCLEOTIDE SEQUENCE [LARGE SCALE GENOMIC DNA]</scope>
    <source>
        <strain evidence="5 6">DSM 9179</strain>
    </source>
</reference>
<evidence type="ECO:0000256" key="1">
    <source>
        <dbReference type="ARBA" id="ARBA00023015"/>
    </source>
</evidence>
<dbReference type="PROSITE" id="PS51118">
    <property type="entry name" value="HTH_HXLR"/>
    <property type="match status" value="1"/>
</dbReference>
<evidence type="ECO:0000256" key="2">
    <source>
        <dbReference type="ARBA" id="ARBA00023125"/>
    </source>
</evidence>
<dbReference type="Pfam" id="PF01638">
    <property type="entry name" value="HxlR"/>
    <property type="match status" value="1"/>
</dbReference>
<keyword evidence="6" id="KW-1185">Reference proteome</keyword>
<dbReference type="EMBL" id="FOJI01000006">
    <property type="protein sequence ID" value="SEW18730.1"/>
    <property type="molecule type" value="Genomic_DNA"/>
</dbReference>
<dbReference type="RefSeq" id="WP_092453113.1">
    <property type="nucleotide sequence ID" value="NZ_FOJI01000006.1"/>
</dbReference>
<dbReference type="Gene3D" id="1.10.10.10">
    <property type="entry name" value="Winged helix-like DNA-binding domain superfamily/Winged helix DNA-binding domain"/>
    <property type="match status" value="1"/>
</dbReference>
<protein>
    <submittedName>
        <fullName evidence="5">DNA-binding transcriptional regulator, HxlR family</fullName>
    </submittedName>
</protein>
<dbReference type="Proteomes" id="UP000199701">
    <property type="component" value="Unassembled WGS sequence"/>
</dbReference>
<dbReference type="CDD" id="cd00090">
    <property type="entry name" value="HTH_ARSR"/>
    <property type="match status" value="1"/>
</dbReference>
<evidence type="ECO:0000259" key="4">
    <source>
        <dbReference type="PROSITE" id="PS51118"/>
    </source>
</evidence>
<evidence type="ECO:0000313" key="6">
    <source>
        <dbReference type="Proteomes" id="UP000199701"/>
    </source>
</evidence>
<evidence type="ECO:0000313" key="5">
    <source>
        <dbReference type="EMBL" id="SEW18730.1"/>
    </source>
</evidence>
<feature type="domain" description="HTH hxlR-type" evidence="4">
    <location>
        <begin position="9"/>
        <end position="107"/>
    </location>
</feature>
<proteinExistence type="predicted"/>
<dbReference type="OrthoDB" id="9791143at2"/>
<keyword evidence="1" id="KW-0805">Transcription regulation</keyword>
<dbReference type="InterPro" id="IPR036388">
    <property type="entry name" value="WH-like_DNA-bd_sf"/>
</dbReference>
<evidence type="ECO:0000256" key="3">
    <source>
        <dbReference type="ARBA" id="ARBA00023163"/>
    </source>
</evidence>
<dbReference type="PANTHER" id="PTHR33204">
    <property type="entry name" value="TRANSCRIPTIONAL REGULATOR, MARR FAMILY"/>
    <property type="match status" value="1"/>
</dbReference>
<dbReference type="InterPro" id="IPR036390">
    <property type="entry name" value="WH_DNA-bd_sf"/>
</dbReference>
<sequence>MEKDLYGVCPFVTAQKILTGKWTLLIMHHLNLKTMRFSELQRALPHLTQSTLTKQLRMMEGNGLVIRTVYSQIPPKVEYSLSDLGYEFKPVLSTLETWGNKYLDFLKKN</sequence>